<evidence type="ECO:0000313" key="6">
    <source>
        <dbReference type="Proteomes" id="UP000266622"/>
    </source>
</evidence>
<dbReference type="InterPro" id="IPR020568">
    <property type="entry name" value="Ribosomal_Su5_D2-typ_SF"/>
</dbReference>
<comment type="caution">
    <text evidence="5">The sequence shown here is derived from an EMBL/GenBank/DDBJ whole genome shotgun (WGS) entry which is preliminary data.</text>
</comment>
<proteinExistence type="inferred from homology"/>
<dbReference type="GO" id="GO:0004527">
    <property type="term" value="F:exonuclease activity"/>
    <property type="evidence" value="ECO:0007669"/>
    <property type="project" value="UniProtKB-KW"/>
</dbReference>
<dbReference type="EMBL" id="MWMI01000007">
    <property type="protein sequence ID" value="RIB35095.1"/>
    <property type="molecule type" value="Genomic_DNA"/>
</dbReference>
<accession>A0A397WLY3</accession>
<evidence type="ECO:0000259" key="3">
    <source>
        <dbReference type="Pfam" id="PF01138"/>
    </source>
</evidence>
<dbReference type="SUPFAM" id="SSF55666">
    <property type="entry name" value="Ribonuclease PH domain 2-like"/>
    <property type="match status" value="1"/>
</dbReference>
<dbReference type="Proteomes" id="UP000266622">
    <property type="component" value="Unassembled WGS sequence"/>
</dbReference>
<keyword evidence="5" id="KW-0269">Exonuclease</keyword>
<dbReference type="SUPFAM" id="SSF54211">
    <property type="entry name" value="Ribosomal protein S5 domain 2-like"/>
    <property type="match status" value="1"/>
</dbReference>
<evidence type="ECO:0000259" key="4">
    <source>
        <dbReference type="Pfam" id="PF03725"/>
    </source>
</evidence>
<dbReference type="Gene3D" id="3.30.230.70">
    <property type="entry name" value="GHMP Kinase, N-terminal domain"/>
    <property type="match status" value="1"/>
</dbReference>
<dbReference type="Pfam" id="PF01138">
    <property type="entry name" value="RNase_PH"/>
    <property type="match status" value="1"/>
</dbReference>
<sequence>MPRFDGREWNEIRKISIELDIVPNAAGSAIFKFGETWALAIVDGPKPGKMSAGFEEGLLRVRYDMLPFSVPERKKPGQGRREIELSEIIQRALKPAIFLDELHGSIIDVYVQILNADAGTRTAGINAASLALALAGIPMKDLVIAVAVGKVGERIVIDLNKEEEDYDSEKLKNDPEKSKFIEYYGEGKATDIPVAILPSERKFTIIQLDGEIERENLKKALNLALEKSIEIREIMKKAILNKYESLKLPRI</sequence>
<comment type="similarity">
    <text evidence="1">Belongs to the RNase PH family.</text>
</comment>
<name>A0A397WLY3_9ARCH</name>
<evidence type="ECO:0000256" key="1">
    <source>
        <dbReference type="ARBA" id="ARBA00006678"/>
    </source>
</evidence>
<keyword evidence="2" id="KW-0271">Exosome</keyword>
<dbReference type="Pfam" id="PF03725">
    <property type="entry name" value="RNase_PH_C"/>
    <property type="match status" value="1"/>
</dbReference>
<evidence type="ECO:0000313" key="5">
    <source>
        <dbReference type="EMBL" id="RIB35095.1"/>
    </source>
</evidence>
<dbReference type="PANTHER" id="PTHR11953:SF0">
    <property type="entry name" value="EXOSOME COMPLEX COMPONENT RRP41"/>
    <property type="match status" value="1"/>
</dbReference>
<dbReference type="AlphaFoldDB" id="A0A397WLY3"/>
<dbReference type="InterPro" id="IPR015847">
    <property type="entry name" value="ExoRNase_PH_dom2"/>
</dbReference>
<reference evidence="5 6" key="1">
    <citation type="journal article" date="2018" name="Syst. Appl. Microbiol.">
        <title>A new symbiotic nanoarchaeote (Candidatus Nanoclepta minutus) and its host (Zestosphaera tikiterensis gen. nov., sp. nov.) from a New Zealand hot spring.</title>
        <authorList>
            <person name="St John E."/>
            <person name="Liu Y."/>
            <person name="Podar M."/>
            <person name="Stott M.B."/>
            <person name="Meneghin J."/>
            <person name="Chen Z."/>
            <person name="Lagutin K."/>
            <person name="Mitchell K."/>
            <person name="Reysenbach A.L."/>
        </authorList>
    </citation>
    <scope>NUCLEOTIDE SEQUENCE [LARGE SCALE GENOMIC DNA]</scope>
    <source>
        <strain evidence="5">NZ3</strain>
    </source>
</reference>
<dbReference type="PANTHER" id="PTHR11953">
    <property type="entry name" value="EXOSOME COMPLEX COMPONENT"/>
    <property type="match status" value="1"/>
</dbReference>
<dbReference type="GO" id="GO:0016075">
    <property type="term" value="P:rRNA catabolic process"/>
    <property type="evidence" value="ECO:0007669"/>
    <property type="project" value="TreeGrafter"/>
</dbReference>
<keyword evidence="5" id="KW-0540">Nuclease</keyword>
<dbReference type="GO" id="GO:0003723">
    <property type="term" value="F:RNA binding"/>
    <property type="evidence" value="ECO:0007669"/>
    <property type="project" value="TreeGrafter"/>
</dbReference>
<evidence type="ECO:0000256" key="2">
    <source>
        <dbReference type="ARBA" id="ARBA00022835"/>
    </source>
</evidence>
<feature type="domain" description="Exoribonuclease phosphorolytic" evidence="4">
    <location>
        <begin position="141"/>
        <end position="226"/>
    </location>
</feature>
<dbReference type="GO" id="GO:0010467">
    <property type="term" value="P:gene expression"/>
    <property type="evidence" value="ECO:0007669"/>
    <property type="project" value="UniProtKB-ARBA"/>
</dbReference>
<dbReference type="InterPro" id="IPR036345">
    <property type="entry name" value="ExoRNase_PH_dom2_sf"/>
</dbReference>
<dbReference type="InterPro" id="IPR027408">
    <property type="entry name" value="PNPase/RNase_PH_dom_sf"/>
</dbReference>
<gene>
    <name evidence="5" type="ORF">BXU00_03360</name>
</gene>
<dbReference type="GO" id="GO:0000177">
    <property type="term" value="C:cytoplasmic exosome (RNase complex)"/>
    <property type="evidence" value="ECO:0007669"/>
    <property type="project" value="TreeGrafter"/>
</dbReference>
<protein>
    <submittedName>
        <fullName evidence="5">Exosome complex exonuclease Rrp41</fullName>
    </submittedName>
</protein>
<dbReference type="InterPro" id="IPR050080">
    <property type="entry name" value="RNase_PH"/>
</dbReference>
<feature type="domain" description="Exoribonuclease phosphorolytic" evidence="3">
    <location>
        <begin position="11"/>
        <end position="138"/>
    </location>
</feature>
<organism evidence="5 6">
    <name type="scientific">Candidatus Nanoclepta minutus</name>
    <dbReference type="NCBI Taxonomy" id="1940235"/>
    <lineage>
        <taxon>Archaea</taxon>
        <taxon>Nanobdellota</taxon>
        <taxon>Candidatus Nanoclepta</taxon>
    </lineage>
</organism>
<dbReference type="InterPro" id="IPR001247">
    <property type="entry name" value="ExoRNase_PH_dom1"/>
</dbReference>
<keyword evidence="5" id="KW-0378">Hydrolase</keyword>